<evidence type="ECO:0000313" key="1">
    <source>
        <dbReference type="EMBL" id="GAG76246.1"/>
    </source>
</evidence>
<protein>
    <submittedName>
        <fullName evidence="1">Uncharacterized protein</fullName>
    </submittedName>
</protein>
<proteinExistence type="predicted"/>
<gene>
    <name evidence="1" type="ORF">S01H4_25314</name>
</gene>
<dbReference type="AlphaFoldDB" id="X1BVR1"/>
<comment type="caution">
    <text evidence="1">The sequence shown here is derived from an EMBL/GenBank/DDBJ whole genome shotgun (WGS) entry which is preliminary data.</text>
</comment>
<reference evidence="1" key="1">
    <citation type="journal article" date="2014" name="Front. Microbiol.">
        <title>High frequency of phylogenetically diverse reductive dehalogenase-homologous genes in deep subseafloor sedimentary metagenomes.</title>
        <authorList>
            <person name="Kawai M."/>
            <person name="Futagami T."/>
            <person name="Toyoda A."/>
            <person name="Takaki Y."/>
            <person name="Nishi S."/>
            <person name="Hori S."/>
            <person name="Arai W."/>
            <person name="Tsubouchi T."/>
            <person name="Morono Y."/>
            <person name="Uchiyama I."/>
            <person name="Ito T."/>
            <person name="Fujiyama A."/>
            <person name="Inagaki F."/>
            <person name="Takami H."/>
        </authorList>
    </citation>
    <scope>NUCLEOTIDE SEQUENCE</scope>
    <source>
        <strain evidence="1">Expedition CK06-06</strain>
    </source>
</reference>
<name>X1BVR1_9ZZZZ</name>
<sequence length="67" mass="7811">MSLQLGIEKSFMEVMMTRYKENIDANDSLKAYFKDTYSKAAEELGSSEEERTYYRSIFLAGFYIEGL</sequence>
<dbReference type="EMBL" id="BART01012026">
    <property type="protein sequence ID" value="GAG76246.1"/>
    <property type="molecule type" value="Genomic_DNA"/>
</dbReference>
<accession>X1BVR1</accession>
<organism evidence="1">
    <name type="scientific">marine sediment metagenome</name>
    <dbReference type="NCBI Taxonomy" id="412755"/>
    <lineage>
        <taxon>unclassified sequences</taxon>
        <taxon>metagenomes</taxon>
        <taxon>ecological metagenomes</taxon>
    </lineage>
</organism>
<feature type="non-terminal residue" evidence="1">
    <location>
        <position position="67"/>
    </location>
</feature>